<proteinExistence type="predicted"/>
<dbReference type="EMBL" id="ARYM01000013">
    <property type="protein sequence ID" value="KCZ98100.1"/>
    <property type="molecule type" value="Genomic_DNA"/>
</dbReference>
<evidence type="ECO:0000256" key="4">
    <source>
        <dbReference type="ARBA" id="ARBA00023136"/>
    </source>
</evidence>
<comment type="subcellular location">
    <subcellularLocation>
        <location evidence="1">Membrane</location>
        <topology evidence="1">Multi-pass membrane protein</topology>
    </subcellularLocation>
</comment>
<dbReference type="PANTHER" id="PTHR21016:SF25">
    <property type="entry name" value="TM2 DOMAIN-CONTAINING PROTEIN DDB_G0277895-RELATED"/>
    <property type="match status" value="1"/>
</dbReference>
<dbReference type="InterPro" id="IPR007829">
    <property type="entry name" value="TM2"/>
</dbReference>
<dbReference type="eggNOG" id="COG2314">
    <property type="taxonomic scope" value="Bacteria"/>
</dbReference>
<gene>
    <name evidence="7" type="ORF">HPO_12318</name>
</gene>
<name>A0A062VHQ9_9PROT</name>
<evidence type="ECO:0000256" key="2">
    <source>
        <dbReference type="ARBA" id="ARBA00022692"/>
    </source>
</evidence>
<dbReference type="InterPro" id="IPR050932">
    <property type="entry name" value="TM2D1-3-like"/>
</dbReference>
<protein>
    <submittedName>
        <fullName evidence="7">TM2 domain-containing protein domain-containing protein</fullName>
    </submittedName>
</protein>
<evidence type="ECO:0000259" key="6">
    <source>
        <dbReference type="Pfam" id="PF05154"/>
    </source>
</evidence>
<evidence type="ECO:0000256" key="5">
    <source>
        <dbReference type="SAM" id="Phobius"/>
    </source>
</evidence>
<dbReference type="GO" id="GO:0016020">
    <property type="term" value="C:membrane"/>
    <property type="evidence" value="ECO:0007669"/>
    <property type="project" value="UniProtKB-SubCell"/>
</dbReference>
<sequence>MIIDKTAEEPKMAFTTEDMILIEQRAANEKKSAGAAYLLWFFLGWISAHRFYLGKPVTAVLQIVSYFFLIGFVWWVLDLFLIPAIIEQKMDAARSDAAWSIRRSRYA</sequence>
<evidence type="ECO:0000313" key="7">
    <source>
        <dbReference type="EMBL" id="KCZ98100.1"/>
    </source>
</evidence>
<evidence type="ECO:0000256" key="1">
    <source>
        <dbReference type="ARBA" id="ARBA00004141"/>
    </source>
</evidence>
<evidence type="ECO:0000313" key="8">
    <source>
        <dbReference type="Proteomes" id="UP000027100"/>
    </source>
</evidence>
<keyword evidence="3 5" id="KW-1133">Transmembrane helix</keyword>
<dbReference type="STRING" id="1280954.HPO_12318"/>
<feature type="domain" description="TM2" evidence="6">
    <location>
        <begin position="30"/>
        <end position="80"/>
    </location>
</feature>
<keyword evidence="8" id="KW-1185">Reference proteome</keyword>
<keyword evidence="2 5" id="KW-0812">Transmembrane</keyword>
<keyword evidence="4 5" id="KW-0472">Membrane</keyword>
<dbReference type="Proteomes" id="UP000027100">
    <property type="component" value="Unassembled WGS sequence"/>
</dbReference>
<reference evidence="7 8" key="1">
    <citation type="journal article" date="2014" name="Antonie Van Leeuwenhoek">
        <title>Hyphomonas beringensis sp. nov. and Hyphomonas chukchiensis sp. nov., isolated from surface seawater of the Bering Sea and Chukchi Sea.</title>
        <authorList>
            <person name="Li C."/>
            <person name="Lai Q."/>
            <person name="Li G."/>
            <person name="Dong C."/>
            <person name="Wang J."/>
            <person name="Liao Y."/>
            <person name="Shao Z."/>
        </authorList>
    </citation>
    <scope>NUCLEOTIDE SEQUENCE [LARGE SCALE GENOMIC DNA]</scope>
    <source>
        <strain evidence="7 8">PS728</strain>
    </source>
</reference>
<evidence type="ECO:0000256" key="3">
    <source>
        <dbReference type="ARBA" id="ARBA00022989"/>
    </source>
</evidence>
<dbReference type="PANTHER" id="PTHR21016">
    <property type="entry name" value="BETA-AMYLOID BINDING PROTEIN-RELATED"/>
    <property type="match status" value="1"/>
</dbReference>
<organism evidence="7 8">
    <name type="scientific">Hyphomonas polymorpha PS728</name>
    <dbReference type="NCBI Taxonomy" id="1280954"/>
    <lineage>
        <taxon>Bacteria</taxon>
        <taxon>Pseudomonadati</taxon>
        <taxon>Pseudomonadota</taxon>
        <taxon>Alphaproteobacteria</taxon>
        <taxon>Hyphomonadales</taxon>
        <taxon>Hyphomonadaceae</taxon>
        <taxon>Hyphomonas</taxon>
    </lineage>
</organism>
<dbReference type="PATRIC" id="fig|1280954.3.peg.2493"/>
<feature type="transmembrane region" description="Helical" evidence="5">
    <location>
        <begin position="64"/>
        <end position="86"/>
    </location>
</feature>
<feature type="transmembrane region" description="Helical" evidence="5">
    <location>
        <begin position="34"/>
        <end position="52"/>
    </location>
</feature>
<comment type="caution">
    <text evidence="7">The sequence shown here is derived from an EMBL/GenBank/DDBJ whole genome shotgun (WGS) entry which is preliminary data.</text>
</comment>
<dbReference type="Pfam" id="PF05154">
    <property type="entry name" value="TM2"/>
    <property type="match status" value="1"/>
</dbReference>
<accession>A0A062VHQ9</accession>
<dbReference type="AlphaFoldDB" id="A0A062VHQ9"/>